<gene>
    <name evidence="2" type="ORF">ymoll0001_28780</name>
</gene>
<dbReference type="EMBL" id="AALD02000010">
    <property type="protein sequence ID" value="EEQ11204.1"/>
    <property type="molecule type" value="Genomic_DNA"/>
</dbReference>
<reference evidence="2" key="1">
    <citation type="submission" date="2008-12" db="EMBL/GenBank/DDBJ databases">
        <title>Annotation of the Yersinia mollaretii ATCC 43969 genome.</title>
        <authorList>
            <person name="Read T.D."/>
            <person name="Akmal A."/>
            <person name="Bishop-Lilly K."/>
            <person name="Chen P.E."/>
            <person name="Cook C."/>
            <person name="Kiley M.P."/>
            <person name="Lentz S."/>
            <person name="Mateczun A."/>
            <person name="Nagarajan N."/>
            <person name="Nolan N."/>
            <person name="Osborne B.I."/>
            <person name="Pop M."/>
            <person name="Sozhamannan S."/>
            <person name="Stewart A.C."/>
            <person name="Sulakvelidze A."/>
            <person name="Thomason B."/>
            <person name="Willner K."/>
            <person name="Zwick M.E."/>
        </authorList>
    </citation>
    <scope>NUCLEOTIDE SEQUENCE [LARGE SCALE GENOMIC DNA]</scope>
    <source>
        <strain evidence="2">ATCC 43969</strain>
    </source>
</reference>
<keyword evidence="1" id="KW-0472">Membrane</keyword>
<evidence type="ECO:0000313" key="3">
    <source>
        <dbReference type="Proteomes" id="UP000003027"/>
    </source>
</evidence>
<evidence type="ECO:0000256" key="1">
    <source>
        <dbReference type="SAM" id="Phobius"/>
    </source>
</evidence>
<protein>
    <submittedName>
        <fullName evidence="2">Uncharacterized protein</fullName>
    </submittedName>
</protein>
<evidence type="ECO:0000313" key="2">
    <source>
        <dbReference type="EMBL" id="EEQ11204.1"/>
    </source>
</evidence>
<dbReference type="Proteomes" id="UP000003027">
    <property type="component" value="Unassembled WGS sequence"/>
</dbReference>
<comment type="caution">
    <text evidence="2">The sequence shown here is derived from an EMBL/GenBank/DDBJ whole genome shotgun (WGS) entry which is preliminary data.</text>
</comment>
<keyword evidence="1" id="KW-0812">Transmembrane</keyword>
<sequence>MIRGNNKAHFCYLSMMLFFAFMDADQFYLSSILLSPWFFLICLT</sequence>
<keyword evidence="3" id="KW-1185">Reference proteome</keyword>
<organism evidence="2 3">
    <name type="scientific">Yersinia mollaretii (strain ATCC 43969 / DSM 18520 / CIP 103324 / CNY 7263 / WAIP 204)</name>
    <dbReference type="NCBI Taxonomy" id="349967"/>
    <lineage>
        <taxon>Bacteria</taxon>
        <taxon>Pseudomonadati</taxon>
        <taxon>Pseudomonadota</taxon>
        <taxon>Gammaproteobacteria</taxon>
        <taxon>Enterobacterales</taxon>
        <taxon>Yersiniaceae</taxon>
        <taxon>Yersinia</taxon>
    </lineage>
</organism>
<accession>A0ABM9YBA4</accession>
<keyword evidence="1" id="KW-1133">Transmembrane helix</keyword>
<feature type="transmembrane region" description="Helical" evidence="1">
    <location>
        <begin position="12"/>
        <end position="39"/>
    </location>
</feature>
<name>A0ABM9YBA4_YERMW</name>
<proteinExistence type="predicted"/>